<protein>
    <submittedName>
        <fullName evidence="6">Succinylglutamate desuccinylase/aspartoacylase family protein</fullName>
    </submittedName>
</protein>
<feature type="domain" description="Succinylglutamate desuccinylase/Aspartoacylase catalytic" evidence="5">
    <location>
        <begin position="46"/>
        <end position="226"/>
    </location>
</feature>
<dbReference type="AlphaFoldDB" id="A0A7X1E7N6"/>
<dbReference type="SUPFAM" id="SSF53187">
    <property type="entry name" value="Zn-dependent exopeptidases"/>
    <property type="match status" value="1"/>
</dbReference>
<evidence type="ECO:0000259" key="5">
    <source>
        <dbReference type="Pfam" id="PF24827"/>
    </source>
</evidence>
<organism evidence="6 7">
    <name type="scientific">Pelagicoccus albus</name>
    <dbReference type="NCBI Taxonomy" id="415222"/>
    <lineage>
        <taxon>Bacteria</taxon>
        <taxon>Pseudomonadati</taxon>
        <taxon>Verrucomicrobiota</taxon>
        <taxon>Opitutia</taxon>
        <taxon>Puniceicoccales</taxon>
        <taxon>Pelagicoccaceae</taxon>
        <taxon>Pelagicoccus</taxon>
    </lineage>
</organism>
<dbReference type="Proteomes" id="UP000526501">
    <property type="component" value="Unassembled WGS sequence"/>
</dbReference>
<dbReference type="InterPro" id="IPR043795">
    <property type="entry name" value="N-alpha-Ac-DABA-like"/>
</dbReference>
<keyword evidence="3" id="KW-0378">Hydrolase</keyword>
<comment type="cofactor">
    <cofactor evidence="1">
        <name>Zn(2+)</name>
        <dbReference type="ChEBI" id="CHEBI:29105"/>
    </cofactor>
</comment>
<sequence length="357" mass="38542">MANQPLKIGGVTVRPGESKDIGLELSETYTGDAIRMPVRVIRAKKPGPRVFVTAAIHGDEINGTGIIHDFLFGEACTIKRGALILVPVVNVLGFENNQRYLPDRRDLNRSFPGSSNGSMASRIAKKLMTEITSKCDYGIDLHSAAFQRTNYPNVRADLSQAATRKLALAFGCALVIDGKGPLGSFRRECARAGCPTIILEAGEPWKIEPSVLQIGVQGIRNVLIHLGMQDGDPIPPPYQATIRKTQWVRATVGGILKFHISPGEFVKEGQPIATNYSILGQEQNIITSPANGIAIGMATMPAVKPGEPVCHIATLTAGQISRYEKRLNTSKADPYKQAQEDLATNVDIVDRAPVEGV</sequence>
<keyword evidence="4" id="KW-0862">Zinc</keyword>
<evidence type="ECO:0000256" key="1">
    <source>
        <dbReference type="ARBA" id="ARBA00001947"/>
    </source>
</evidence>
<comment type="caution">
    <text evidence="6">The sequence shown here is derived from an EMBL/GenBank/DDBJ whole genome shotgun (WGS) entry which is preliminary data.</text>
</comment>
<dbReference type="Pfam" id="PF24827">
    <property type="entry name" value="AstE_AspA_cat"/>
    <property type="match status" value="1"/>
</dbReference>
<dbReference type="InterPro" id="IPR053138">
    <property type="entry name" value="N-alpha-Ac-DABA_deacetylase"/>
</dbReference>
<dbReference type="CDD" id="cd06251">
    <property type="entry name" value="M14_ASTE_ASPA-like"/>
    <property type="match status" value="1"/>
</dbReference>
<dbReference type="Gene3D" id="3.40.630.10">
    <property type="entry name" value="Zn peptidases"/>
    <property type="match status" value="1"/>
</dbReference>
<name>A0A7X1E7N6_9BACT</name>
<evidence type="ECO:0000256" key="2">
    <source>
        <dbReference type="ARBA" id="ARBA00022723"/>
    </source>
</evidence>
<accession>A0A7X1E7N6</accession>
<evidence type="ECO:0000256" key="3">
    <source>
        <dbReference type="ARBA" id="ARBA00022801"/>
    </source>
</evidence>
<dbReference type="GO" id="GO:0016788">
    <property type="term" value="F:hydrolase activity, acting on ester bonds"/>
    <property type="evidence" value="ECO:0007669"/>
    <property type="project" value="InterPro"/>
</dbReference>
<dbReference type="RefSeq" id="WP_185659211.1">
    <property type="nucleotide sequence ID" value="NZ_CAWPOO010000006.1"/>
</dbReference>
<dbReference type="GO" id="GO:0046872">
    <property type="term" value="F:metal ion binding"/>
    <property type="evidence" value="ECO:0007669"/>
    <property type="project" value="UniProtKB-KW"/>
</dbReference>
<keyword evidence="2" id="KW-0479">Metal-binding</keyword>
<reference evidence="6 7" key="1">
    <citation type="submission" date="2020-07" db="EMBL/GenBank/DDBJ databases">
        <authorList>
            <person name="Feng X."/>
        </authorList>
    </citation>
    <scope>NUCLEOTIDE SEQUENCE [LARGE SCALE GENOMIC DNA]</scope>
    <source>
        <strain evidence="6 7">JCM23202</strain>
    </source>
</reference>
<keyword evidence="7" id="KW-1185">Reference proteome</keyword>
<dbReference type="PANTHER" id="PTHR37326">
    <property type="entry name" value="BLL3975 PROTEIN"/>
    <property type="match status" value="1"/>
</dbReference>
<dbReference type="PIRSF" id="PIRSF039012">
    <property type="entry name" value="ASP"/>
    <property type="match status" value="1"/>
</dbReference>
<evidence type="ECO:0000256" key="4">
    <source>
        <dbReference type="ARBA" id="ARBA00022833"/>
    </source>
</evidence>
<dbReference type="PANTHER" id="PTHR37326:SF1">
    <property type="entry name" value="BLL3975 PROTEIN"/>
    <property type="match status" value="1"/>
</dbReference>
<gene>
    <name evidence="6" type="ORF">H5P27_04645</name>
</gene>
<dbReference type="GO" id="GO:0016811">
    <property type="term" value="F:hydrolase activity, acting on carbon-nitrogen (but not peptide) bonds, in linear amides"/>
    <property type="evidence" value="ECO:0007669"/>
    <property type="project" value="InterPro"/>
</dbReference>
<dbReference type="InterPro" id="IPR055438">
    <property type="entry name" value="AstE_AspA_cat"/>
</dbReference>
<dbReference type="EMBL" id="JACHVC010000006">
    <property type="protein sequence ID" value="MBC2605328.1"/>
    <property type="molecule type" value="Genomic_DNA"/>
</dbReference>
<evidence type="ECO:0000313" key="6">
    <source>
        <dbReference type="EMBL" id="MBC2605328.1"/>
    </source>
</evidence>
<proteinExistence type="predicted"/>
<evidence type="ECO:0000313" key="7">
    <source>
        <dbReference type="Proteomes" id="UP000526501"/>
    </source>
</evidence>